<comment type="caution">
    <text evidence="1">The sequence shown here is derived from an EMBL/GenBank/DDBJ whole genome shotgun (WGS) entry which is preliminary data.</text>
</comment>
<gene>
    <name evidence="1" type="ORF">LCGC14_0812520</name>
</gene>
<sequence length="67" mass="7782">MARKKIVKPTLKEAKRIKAKLQRQYPQMFEYPAASRAAVKHLSPADREAILEKTTAKRLKKAYRSNK</sequence>
<dbReference type="EMBL" id="LAZR01002243">
    <property type="protein sequence ID" value="KKN32572.1"/>
    <property type="molecule type" value="Genomic_DNA"/>
</dbReference>
<protein>
    <submittedName>
        <fullName evidence="1">Uncharacterized protein</fullName>
    </submittedName>
</protein>
<proteinExistence type="predicted"/>
<organism evidence="1">
    <name type="scientific">marine sediment metagenome</name>
    <dbReference type="NCBI Taxonomy" id="412755"/>
    <lineage>
        <taxon>unclassified sequences</taxon>
        <taxon>metagenomes</taxon>
        <taxon>ecological metagenomes</taxon>
    </lineage>
</organism>
<reference evidence="1" key="1">
    <citation type="journal article" date="2015" name="Nature">
        <title>Complex archaea that bridge the gap between prokaryotes and eukaryotes.</title>
        <authorList>
            <person name="Spang A."/>
            <person name="Saw J.H."/>
            <person name="Jorgensen S.L."/>
            <person name="Zaremba-Niedzwiedzka K."/>
            <person name="Martijn J."/>
            <person name="Lind A.E."/>
            <person name="van Eijk R."/>
            <person name="Schleper C."/>
            <person name="Guy L."/>
            <person name="Ettema T.J."/>
        </authorList>
    </citation>
    <scope>NUCLEOTIDE SEQUENCE</scope>
</reference>
<name>A0A0F9Q6I7_9ZZZZ</name>
<evidence type="ECO:0000313" key="1">
    <source>
        <dbReference type="EMBL" id="KKN32572.1"/>
    </source>
</evidence>
<dbReference type="AlphaFoldDB" id="A0A0F9Q6I7"/>
<accession>A0A0F9Q6I7</accession>